<organism evidence="2 3">
    <name type="scientific">Paraglomus brasilianum</name>
    <dbReference type="NCBI Taxonomy" id="144538"/>
    <lineage>
        <taxon>Eukaryota</taxon>
        <taxon>Fungi</taxon>
        <taxon>Fungi incertae sedis</taxon>
        <taxon>Mucoromycota</taxon>
        <taxon>Glomeromycotina</taxon>
        <taxon>Glomeromycetes</taxon>
        <taxon>Paraglomerales</taxon>
        <taxon>Paraglomeraceae</taxon>
        <taxon>Paraglomus</taxon>
    </lineage>
</organism>
<dbReference type="Pfam" id="PF13621">
    <property type="entry name" value="Cupin_8"/>
    <property type="match status" value="1"/>
</dbReference>
<dbReference type="PANTHER" id="PTHR12480">
    <property type="entry name" value="ARGININE DEMETHYLASE AND LYSYL-HYDROXYLASE JMJD"/>
    <property type="match status" value="1"/>
</dbReference>
<accession>A0A9N8VSW4</accession>
<dbReference type="InterPro" id="IPR041667">
    <property type="entry name" value="Cupin_8"/>
</dbReference>
<keyword evidence="3" id="KW-1185">Reference proteome</keyword>
<evidence type="ECO:0000313" key="3">
    <source>
        <dbReference type="Proteomes" id="UP000789739"/>
    </source>
</evidence>
<dbReference type="GO" id="GO:0016706">
    <property type="term" value="F:2-oxoglutarate-dependent dioxygenase activity"/>
    <property type="evidence" value="ECO:0007669"/>
    <property type="project" value="TreeGrafter"/>
</dbReference>
<dbReference type="SMART" id="SM00558">
    <property type="entry name" value="JmjC"/>
    <property type="match status" value="1"/>
</dbReference>
<dbReference type="InterPro" id="IPR003347">
    <property type="entry name" value="JmjC_dom"/>
</dbReference>
<comment type="caution">
    <text evidence="2">The sequence shown here is derived from an EMBL/GenBank/DDBJ whole genome shotgun (WGS) entry which is preliminary data.</text>
</comment>
<feature type="non-terminal residue" evidence="2">
    <location>
        <position position="516"/>
    </location>
</feature>
<dbReference type="InterPro" id="IPR050910">
    <property type="entry name" value="JMJD6_ArgDemeth/LysHydrox"/>
</dbReference>
<reference evidence="2" key="1">
    <citation type="submission" date="2021-06" db="EMBL/GenBank/DDBJ databases">
        <authorList>
            <person name="Kallberg Y."/>
            <person name="Tangrot J."/>
            <person name="Rosling A."/>
        </authorList>
    </citation>
    <scope>NUCLEOTIDE SEQUENCE</scope>
    <source>
        <strain evidence="2">BR232B</strain>
    </source>
</reference>
<dbReference type="AlphaFoldDB" id="A0A9N8VSW4"/>
<sequence length="516" mass="61039">MSLPYPREYTHIDYIPYLDTPPIYEDFFRLYLYPNIPVLIGSALTENWKARQEWITIIENRQKQCKKTDKDNLIKIDDSNHDTNRNENVHRICREFQEAVPNFAYLRQRFGDAQVSVADCSLRYFTDQPRVQMKFCEFIDIWEKTSLQRRGTNQETIAMVGADDDRAHDDGLLYLKDWHFVKAFPEYSAYDTPEMFQGASGMSKSHLETREKAKIFNNYNQDDWINEFWSHETDDDYRFVYMGGDSTFSPFHCDVYRSNSWSSNICGIKKWTLFPPHQEEFFKDSLNNKVYDIRSVDNTKFPNFSKAKRFVIYQHAGETLFVPSGWYHQTENIGDTISINHNWANSTNLDLTYSGLREDLNEIEYAIRDVKEMMGTEEFVQTCQTLLMTNSGWNWTVFWKMIKFISNRLLETDKHGERNNEEKLDEKEDIDKVKGDDILREGKTQWKVPDMTLQPPIVFILERLSDVTTDFLRQPNVCSFLMTQFPMETEEELFGIVEEIDKILAKLKQTNDTILQ</sequence>
<dbReference type="GO" id="GO:0005634">
    <property type="term" value="C:nucleus"/>
    <property type="evidence" value="ECO:0007669"/>
    <property type="project" value="TreeGrafter"/>
</dbReference>
<dbReference type="SUPFAM" id="SSF51197">
    <property type="entry name" value="Clavaminate synthase-like"/>
    <property type="match status" value="1"/>
</dbReference>
<dbReference type="PANTHER" id="PTHR12480:SF6">
    <property type="entry name" value="2-OXOGLUTARATE AND IRON-DEPENDENT OXYGENASE JMJD4"/>
    <property type="match status" value="1"/>
</dbReference>
<dbReference type="GO" id="GO:0043565">
    <property type="term" value="F:sequence-specific DNA binding"/>
    <property type="evidence" value="ECO:0007669"/>
    <property type="project" value="TreeGrafter"/>
</dbReference>
<dbReference type="Gene3D" id="2.60.120.650">
    <property type="entry name" value="Cupin"/>
    <property type="match status" value="1"/>
</dbReference>
<dbReference type="PROSITE" id="PS51184">
    <property type="entry name" value="JMJC"/>
    <property type="match status" value="1"/>
</dbReference>
<gene>
    <name evidence="2" type="ORF">PBRASI_LOCUS595</name>
</gene>
<dbReference type="OrthoDB" id="424465at2759"/>
<evidence type="ECO:0000313" key="2">
    <source>
        <dbReference type="EMBL" id="CAG8461282.1"/>
    </source>
</evidence>
<dbReference type="Proteomes" id="UP000789739">
    <property type="component" value="Unassembled WGS sequence"/>
</dbReference>
<protein>
    <submittedName>
        <fullName evidence="2">7511_t:CDS:1</fullName>
    </submittedName>
</protein>
<feature type="domain" description="JmjC" evidence="1">
    <location>
        <begin position="204"/>
        <end position="360"/>
    </location>
</feature>
<name>A0A9N8VSW4_9GLOM</name>
<proteinExistence type="predicted"/>
<dbReference type="EMBL" id="CAJVPI010000030">
    <property type="protein sequence ID" value="CAG8461282.1"/>
    <property type="molecule type" value="Genomic_DNA"/>
</dbReference>
<evidence type="ECO:0000259" key="1">
    <source>
        <dbReference type="PROSITE" id="PS51184"/>
    </source>
</evidence>
<dbReference type="GO" id="GO:0005737">
    <property type="term" value="C:cytoplasm"/>
    <property type="evidence" value="ECO:0007669"/>
    <property type="project" value="TreeGrafter"/>
</dbReference>
<dbReference type="GO" id="GO:0045905">
    <property type="term" value="P:positive regulation of translational termination"/>
    <property type="evidence" value="ECO:0007669"/>
    <property type="project" value="TreeGrafter"/>
</dbReference>